<protein>
    <recommendedName>
        <fullName evidence="5">Collagen-like protein</fullName>
    </recommendedName>
</protein>
<reference evidence="3 4" key="1">
    <citation type="journal article" date="2016" name="Nat. Microbiol.">
        <title>The Mouse Intestinal Bacterial Collection (miBC) provides host-specific insight into cultured diversity and functional potential of the gut microbiota.</title>
        <authorList>
            <person name="Lagkouvardos I."/>
            <person name="Pukall R."/>
            <person name="Abt B."/>
            <person name="Foesel B.U."/>
            <person name="Meier-Kolthoff J.P."/>
            <person name="Kumar N."/>
            <person name="Bresciani A."/>
            <person name="Martinez I."/>
            <person name="Just S."/>
            <person name="Ziegler C."/>
            <person name="Brugiroux S."/>
            <person name="Garzetti D."/>
            <person name="Wenning M."/>
            <person name="Bui T.P."/>
            <person name="Wang J."/>
            <person name="Hugenholtz F."/>
            <person name="Plugge C.M."/>
            <person name="Peterson D.A."/>
            <person name="Hornef M.W."/>
            <person name="Baines J.F."/>
            <person name="Smidt H."/>
            <person name="Walter J."/>
            <person name="Kristiansen K."/>
            <person name="Nielsen H.B."/>
            <person name="Haller D."/>
            <person name="Overmann J."/>
            <person name="Stecher B."/>
            <person name="Clavel T."/>
        </authorList>
    </citation>
    <scope>NUCLEOTIDE SEQUENCE [LARGE SCALE GENOMIC DNA]</scope>
    <source>
        <strain evidence="3 4">DSM 28560</strain>
    </source>
</reference>
<dbReference type="EMBL" id="SMMX01000007">
    <property type="protein sequence ID" value="TDA21714.1"/>
    <property type="molecule type" value="Genomic_DNA"/>
</dbReference>
<accession>A0A4R4FDN9</accession>
<dbReference type="Proteomes" id="UP000295710">
    <property type="component" value="Unassembled WGS sequence"/>
</dbReference>
<feature type="region of interest" description="Disordered" evidence="1">
    <location>
        <begin position="1"/>
        <end position="37"/>
    </location>
</feature>
<keyword evidence="4" id="KW-1185">Reference proteome</keyword>
<evidence type="ECO:0000256" key="1">
    <source>
        <dbReference type="SAM" id="MobiDB-lite"/>
    </source>
</evidence>
<name>A0A4R4FDN9_9FIRM</name>
<feature type="transmembrane region" description="Helical" evidence="2">
    <location>
        <begin position="79"/>
        <end position="98"/>
    </location>
</feature>
<keyword evidence="2" id="KW-1133">Transmembrane helix</keyword>
<evidence type="ECO:0000313" key="3">
    <source>
        <dbReference type="EMBL" id="TDA21714.1"/>
    </source>
</evidence>
<organism evidence="3 4">
    <name type="scientific">Extibacter muris</name>
    <dbReference type="NCBI Taxonomy" id="1796622"/>
    <lineage>
        <taxon>Bacteria</taxon>
        <taxon>Bacillati</taxon>
        <taxon>Bacillota</taxon>
        <taxon>Clostridia</taxon>
        <taxon>Lachnospirales</taxon>
        <taxon>Lachnospiraceae</taxon>
        <taxon>Extibacter</taxon>
    </lineage>
</organism>
<sequence>MNSYFSIGFSGSSGSSGSSGPSGPSGPSGCSGSTPPSASPFFSVPALSPVTEMPPAFSAMSFARLFDSCAEPVADTAKIIIIIMVISFIFLPILLPLPPGCHILSVTS</sequence>
<proteinExistence type="predicted"/>
<gene>
    <name evidence="3" type="ORF">E1963_10270</name>
</gene>
<evidence type="ECO:0008006" key="5">
    <source>
        <dbReference type="Google" id="ProtNLM"/>
    </source>
</evidence>
<keyword evidence="2" id="KW-0472">Membrane</keyword>
<dbReference type="AlphaFoldDB" id="A0A4R4FDN9"/>
<evidence type="ECO:0000256" key="2">
    <source>
        <dbReference type="SAM" id="Phobius"/>
    </source>
</evidence>
<comment type="caution">
    <text evidence="3">The sequence shown here is derived from an EMBL/GenBank/DDBJ whole genome shotgun (WGS) entry which is preliminary data.</text>
</comment>
<keyword evidence="2" id="KW-0812">Transmembrane</keyword>
<evidence type="ECO:0000313" key="4">
    <source>
        <dbReference type="Proteomes" id="UP000295710"/>
    </source>
</evidence>